<evidence type="ECO:0000256" key="1">
    <source>
        <dbReference type="SAM" id="MobiDB-lite"/>
    </source>
</evidence>
<proteinExistence type="predicted"/>
<dbReference type="RefSeq" id="WP_132412289.1">
    <property type="nucleotide sequence ID" value="NZ_SMKA01000176.1"/>
</dbReference>
<feature type="region of interest" description="Disordered" evidence="1">
    <location>
        <begin position="286"/>
        <end position="314"/>
    </location>
</feature>
<evidence type="ECO:0000313" key="3">
    <source>
        <dbReference type="Proteomes" id="UP000295075"/>
    </source>
</evidence>
<protein>
    <recommendedName>
        <fullName evidence="4">Hydrolytic protein</fullName>
    </recommendedName>
</protein>
<evidence type="ECO:0008006" key="4">
    <source>
        <dbReference type="Google" id="ProtNLM"/>
    </source>
</evidence>
<accession>A0A4R4PLS0</accession>
<dbReference type="AlphaFoldDB" id="A0A4R4PLS0"/>
<organism evidence="2 3">
    <name type="scientific">Kribbella albertanoniae</name>
    <dbReference type="NCBI Taxonomy" id="1266829"/>
    <lineage>
        <taxon>Bacteria</taxon>
        <taxon>Bacillati</taxon>
        <taxon>Actinomycetota</taxon>
        <taxon>Actinomycetes</taxon>
        <taxon>Propionibacteriales</taxon>
        <taxon>Kribbellaceae</taxon>
        <taxon>Kribbella</taxon>
    </lineage>
</organism>
<gene>
    <name evidence="2" type="ORF">E1261_29580</name>
</gene>
<sequence>MSTSARLDVAELVVVPGVAAQCRVTVANRGSVVEAYTLTPVGDLAAYAVIEPAVLSLYPDAEGSATVTITVPQEAVVQAGDVPFGVLVEPKEHPADTAVPEAMVHVEPFSDLSAELTPRTSHGSRVGRHTVSIDNRGNQPVTVELTGKDPDAVMELRFSPSTLEVQPGAAAFAKVKARPLDRIWRGTPKTRQFSIVVTQVARGNQPGATITRVDGMMVQDPILPSWTGKAIVGALAAAALLTGLWFAVLRPSVESAAQNAVEKPLAAIKKETAVAKEVAVKAEEKAQVAQQQSNNTQNGQNNKDKAQTERDKQAAAAAAAAVGTPFAQRWALSAKAGASDQATFTVPAGKILRITDVNFESQGSTGWLDLRKGKDSLGGVNPQYFRNIQDYRYIAPLAVLQPGEKVVVHLDCVAPAPGATICENAIMVGGNLVGQPPAKPATTS</sequence>
<evidence type="ECO:0000313" key="2">
    <source>
        <dbReference type="EMBL" id="TDC22953.1"/>
    </source>
</evidence>
<dbReference type="EMBL" id="SMKA01000176">
    <property type="protein sequence ID" value="TDC22953.1"/>
    <property type="molecule type" value="Genomic_DNA"/>
</dbReference>
<feature type="compositionally biased region" description="Basic and acidic residues" evidence="1">
    <location>
        <begin position="302"/>
        <end position="313"/>
    </location>
</feature>
<reference evidence="2 3" key="1">
    <citation type="submission" date="2019-03" db="EMBL/GenBank/DDBJ databases">
        <title>Draft genome sequences of novel Actinobacteria.</title>
        <authorList>
            <person name="Sahin N."/>
            <person name="Ay H."/>
            <person name="Saygin H."/>
        </authorList>
    </citation>
    <scope>NUCLEOTIDE SEQUENCE [LARGE SCALE GENOMIC DNA]</scope>
    <source>
        <strain evidence="2 3">JCM 30547</strain>
    </source>
</reference>
<comment type="caution">
    <text evidence="2">The sequence shown here is derived from an EMBL/GenBank/DDBJ whole genome shotgun (WGS) entry which is preliminary data.</text>
</comment>
<keyword evidence="3" id="KW-1185">Reference proteome</keyword>
<dbReference type="OrthoDB" id="3444343at2"/>
<name>A0A4R4PLS0_9ACTN</name>
<feature type="compositionally biased region" description="Low complexity" evidence="1">
    <location>
        <begin position="287"/>
        <end position="301"/>
    </location>
</feature>
<dbReference type="Proteomes" id="UP000295075">
    <property type="component" value="Unassembled WGS sequence"/>
</dbReference>
<feature type="region of interest" description="Disordered" evidence="1">
    <location>
        <begin position="115"/>
        <end position="135"/>
    </location>
</feature>